<feature type="chain" id="PRO_5029707894" description="RING-type E3 ubiquitin transferase" evidence="18">
    <location>
        <begin position="28"/>
        <end position="401"/>
    </location>
</feature>
<feature type="region of interest" description="Disordered" evidence="16">
    <location>
        <begin position="258"/>
        <end position="297"/>
    </location>
</feature>
<dbReference type="InParanoid" id="A0A7J7CZQ8"/>
<evidence type="ECO:0000256" key="8">
    <source>
        <dbReference type="ARBA" id="ARBA00022729"/>
    </source>
</evidence>
<evidence type="ECO:0000256" key="7">
    <source>
        <dbReference type="ARBA" id="ARBA00022723"/>
    </source>
</evidence>
<evidence type="ECO:0000256" key="14">
    <source>
        <dbReference type="ARBA" id="ARBA00024209"/>
    </source>
</evidence>
<gene>
    <name evidence="20" type="ORF">HS088_TW12G00786</name>
</gene>
<keyword evidence="12 17" id="KW-1133">Transmembrane helix</keyword>
<dbReference type="FunFam" id="3.30.40.10:FF:000285">
    <property type="entry name" value="RING-H2 finger protein ATL43"/>
    <property type="match status" value="1"/>
</dbReference>
<keyword evidence="7" id="KW-0479">Metal-binding</keyword>
<dbReference type="EC" id="2.3.2.27" evidence="4"/>
<feature type="domain" description="RING-type" evidence="19">
    <location>
        <begin position="141"/>
        <end position="183"/>
    </location>
</feature>
<feature type="region of interest" description="Disordered" evidence="16">
    <location>
        <begin position="370"/>
        <end position="401"/>
    </location>
</feature>
<keyword evidence="13 17" id="KW-0472">Membrane</keyword>
<evidence type="ECO:0000256" key="11">
    <source>
        <dbReference type="ARBA" id="ARBA00022833"/>
    </source>
</evidence>
<evidence type="ECO:0000256" key="3">
    <source>
        <dbReference type="ARBA" id="ARBA00004906"/>
    </source>
</evidence>
<dbReference type="GO" id="GO:0016020">
    <property type="term" value="C:membrane"/>
    <property type="evidence" value="ECO:0007669"/>
    <property type="project" value="UniProtKB-SubCell"/>
</dbReference>
<comment type="catalytic activity">
    <reaction evidence="1">
        <text>S-ubiquitinyl-[E2 ubiquitin-conjugating enzyme]-L-cysteine + [acceptor protein]-L-lysine = [E2 ubiquitin-conjugating enzyme]-L-cysteine + N(6)-ubiquitinyl-[acceptor protein]-L-lysine.</text>
        <dbReference type="EC" id="2.3.2.27"/>
    </reaction>
</comment>
<dbReference type="FunCoup" id="A0A7J7CZQ8">
    <property type="interactions" value="16"/>
</dbReference>
<dbReference type="EMBL" id="JAAARO010000012">
    <property type="protein sequence ID" value="KAF5739577.1"/>
    <property type="molecule type" value="Genomic_DNA"/>
</dbReference>
<evidence type="ECO:0000256" key="17">
    <source>
        <dbReference type="SAM" id="Phobius"/>
    </source>
</evidence>
<accession>A0A7J7CZQ8</accession>
<evidence type="ECO:0000313" key="20">
    <source>
        <dbReference type="EMBL" id="KAF5739577.1"/>
    </source>
</evidence>
<evidence type="ECO:0000256" key="10">
    <source>
        <dbReference type="ARBA" id="ARBA00022786"/>
    </source>
</evidence>
<keyword evidence="9 15" id="KW-0863">Zinc-finger</keyword>
<dbReference type="PROSITE" id="PS50089">
    <property type="entry name" value="ZF_RING_2"/>
    <property type="match status" value="1"/>
</dbReference>
<dbReference type="Pfam" id="PF13639">
    <property type="entry name" value="zf-RING_2"/>
    <property type="match status" value="1"/>
</dbReference>
<evidence type="ECO:0000256" key="16">
    <source>
        <dbReference type="SAM" id="MobiDB-lite"/>
    </source>
</evidence>
<evidence type="ECO:0000256" key="6">
    <source>
        <dbReference type="ARBA" id="ARBA00022692"/>
    </source>
</evidence>
<protein>
    <recommendedName>
        <fullName evidence="4">RING-type E3 ubiquitin transferase</fullName>
        <ecNumber evidence="4">2.3.2.27</ecNumber>
    </recommendedName>
</protein>
<evidence type="ECO:0000256" key="2">
    <source>
        <dbReference type="ARBA" id="ARBA00004167"/>
    </source>
</evidence>
<evidence type="ECO:0000256" key="13">
    <source>
        <dbReference type="ARBA" id="ARBA00023136"/>
    </source>
</evidence>
<dbReference type="Proteomes" id="UP000593562">
    <property type="component" value="Unassembled WGS sequence"/>
</dbReference>
<evidence type="ECO:0000256" key="1">
    <source>
        <dbReference type="ARBA" id="ARBA00000900"/>
    </source>
</evidence>
<comment type="subcellular location">
    <subcellularLocation>
        <location evidence="2">Membrane</location>
        <topology evidence="2">Single-pass membrane protein</topology>
    </subcellularLocation>
</comment>
<dbReference type="GO" id="GO:0061630">
    <property type="term" value="F:ubiquitin protein ligase activity"/>
    <property type="evidence" value="ECO:0007669"/>
    <property type="project" value="UniProtKB-EC"/>
</dbReference>
<evidence type="ECO:0000256" key="15">
    <source>
        <dbReference type="PROSITE-ProRule" id="PRU00175"/>
    </source>
</evidence>
<dbReference type="GO" id="GO:0008270">
    <property type="term" value="F:zinc ion binding"/>
    <property type="evidence" value="ECO:0007669"/>
    <property type="project" value="UniProtKB-KW"/>
</dbReference>
<evidence type="ECO:0000256" key="18">
    <source>
        <dbReference type="SAM" id="SignalP"/>
    </source>
</evidence>
<feature type="region of interest" description="Disordered" evidence="16">
    <location>
        <begin position="203"/>
        <end position="242"/>
    </location>
</feature>
<evidence type="ECO:0000313" key="21">
    <source>
        <dbReference type="Proteomes" id="UP000593562"/>
    </source>
</evidence>
<keyword evidence="6 17" id="KW-0812">Transmembrane</keyword>
<comment type="pathway">
    <text evidence="3">Protein modification; protein ubiquitination.</text>
</comment>
<sequence length="401" mass="44526">MSISCPLTPALFLFFFFFVVLFRPLFADDDSRLTPPPAPSLPQPPTPSLTPQNLAPFRPSIAVIIAVLTTVFSITFLLLLYAKHCKRGTDGGGGRGGYYGGQSTNLASVGRKDSGIERTVIESLPLFRFGSLRGQKDGLECSVCLARFEPTELLRLLPKCKHAFHVECVDTWLEAHSTCPLCRYRVDPEDIFLIDDGKILHENQPIRQQQPPPPENETSPNAIEEPSIHIQGSRRVSGRHSSAGEKASGFLEIVVEQPGEQDPDSSSSNNKDNNPVSFRRSLDSSTSLKKKNKSESVTVGCFDRQRKDGLLLADDAGTSSFDRSRFEHRITISGTESGSSGFHQRWSNVHPSDMLYLRSEMIISDNRRFSSQSFGSRRSVRRQIQQQRSNGRSVINSRSVG</sequence>
<comment type="caution">
    <text evidence="20">The sequence shown here is derived from an EMBL/GenBank/DDBJ whole genome shotgun (WGS) entry which is preliminary data.</text>
</comment>
<dbReference type="InterPro" id="IPR013083">
    <property type="entry name" value="Znf_RING/FYVE/PHD"/>
</dbReference>
<keyword evidence="8 18" id="KW-0732">Signal</keyword>
<evidence type="ECO:0000256" key="5">
    <source>
        <dbReference type="ARBA" id="ARBA00022679"/>
    </source>
</evidence>
<dbReference type="AlphaFoldDB" id="A0A7J7CZQ8"/>
<keyword evidence="21" id="KW-1185">Reference proteome</keyword>
<evidence type="ECO:0000256" key="4">
    <source>
        <dbReference type="ARBA" id="ARBA00012483"/>
    </source>
</evidence>
<feature type="signal peptide" evidence="18">
    <location>
        <begin position="1"/>
        <end position="27"/>
    </location>
</feature>
<feature type="compositionally biased region" description="Low complexity" evidence="16">
    <location>
        <begin position="370"/>
        <end position="389"/>
    </location>
</feature>
<dbReference type="PANTHER" id="PTHR46539:SF2">
    <property type="entry name" value="RING-H2 FINGER PROTEIN ATL43"/>
    <property type="match status" value="1"/>
</dbReference>
<reference evidence="20 21" key="1">
    <citation type="journal article" date="2020" name="Nat. Commun.">
        <title>Genome of Tripterygium wilfordii and identification of cytochrome P450 involved in triptolide biosynthesis.</title>
        <authorList>
            <person name="Tu L."/>
            <person name="Su P."/>
            <person name="Zhang Z."/>
            <person name="Gao L."/>
            <person name="Wang J."/>
            <person name="Hu T."/>
            <person name="Zhou J."/>
            <person name="Zhang Y."/>
            <person name="Zhao Y."/>
            <person name="Liu Y."/>
            <person name="Song Y."/>
            <person name="Tong Y."/>
            <person name="Lu Y."/>
            <person name="Yang J."/>
            <person name="Xu C."/>
            <person name="Jia M."/>
            <person name="Peters R.J."/>
            <person name="Huang L."/>
            <person name="Gao W."/>
        </authorList>
    </citation>
    <scope>NUCLEOTIDE SEQUENCE [LARGE SCALE GENOMIC DNA]</scope>
    <source>
        <strain evidence="21">cv. XIE 37</strain>
        <tissue evidence="20">Leaf</tissue>
    </source>
</reference>
<dbReference type="Gene3D" id="3.30.40.10">
    <property type="entry name" value="Zinc/RING finger domain, C3HC4 (zinc finger)"/>
    <property type="match status" value="1"/>
</dbReference>
<proteinExistence type="inferred from homology"/>
<keyword evidence="11" id="KW-0862">Zinc</keyword>
<dbReference type="PANTHER" id="PTHR46539">
    <property type="entry name" value="E3 UBIQUITIN-PROTEIN LIGASE ATL42"/>
    <property type="match status" value="1"/>
</dbReference>
<evidence type="ECO:0000256" key="12">
    <source>
        <dbReference type="ARBA" id="ARBA00022989"/>
    </source>
</evidence>
<evidence type="ECO:0000259" key="19">
    <source>
        <dbReference type="PROSITE" id="PS50089"/>
    </source>
</evidence>
<dbReference type="SMART" id="SM00184">
    <property type="entry name" value="RING"/>
    <property type="match status" value="1"/>
</dbReference>
<keyword evidence="5" id="KW-0808">Transferase</keyword>
<feature type="transmembrane region" description="Helical" evidence="17">
    <location>
        <begin position="61"/>
        <end position="82"/>
    </location>
</feature>
<organism evidence="20 21">
    <name type="scientific">Tripterygium wilfordii</name>
    <name type="common">Thunder God vine</name>
    <dbReference type="NCBI Taxonomy" id="458696"/>
    <lineage>
        <taxon>Eukaryota</taxon>
        <taxon>Viridiplantae</taxon>
        <taxon>Streptophyta</taxon>
        <taxon>Embryophyta</taxon>
        <taxon>Tracheophyta</taxon>
        <taxon>Spermatophyta</taxon>
        <taxon>Magnoliopsida</taxon>
        <taxon>eudicotyledons</taxon>
        <taxon>Gunneridae</taxon>
        <taxon>Pentapetalae</taxon>
        <taxon>rosids</taxon>
        <taxon>fabids</taxon>
        <taxon>Celastrales</taxon>
        <taxon>Celastraceae</taxon>
        <taxon>Tripterygium</taxon>
    </lineage>
</organism>
<name>A0A7J7CZQ8_TRIWF</name>
<evidence type="ECO:0000256" key="9">
    <source>
        <dbReference type="ARBA" id="ARBA00022771"/>
    </source>
</evidence>
<feature type="compositionally biased region" description="Polar residues" evidence="16">
    <location>
        <begin position="390"/>
        <end position="401"/>
    </location>
</feature>
<dbReference type="CDD" id="cd16461">
    <property type="entry name" value="RING-H2_EL5-like"/>
    <property type="match status" value="1"/>
</dbReference>
<dbReference type="SUPFAM" id="SSF57850">
    <property type="entry name" value="RING/U-box"/>
    <property type="match status" value="1"/>
</dbReference>
<dbReference type="InterPro" id="IPR001841">
    <property type="entry name" value="Znf_RING"/>
</dbReference>
<keyword evidence="10" id="KW-0833">Ubl conjugation pathway</keyword>
<comment type="similarity">
    <text evidence="14">Belongs to the RING-type zinc finger family. ATL subfamily.</text>
</comment>
<feature type="compositionally biased region" description="Low complexity" evidence="16">
    <location>
        <begin position="264"/>
        <end position="275"/>
    </location>
</feature>